<organism evidence="3 4">
    <name type="scientific">Microlunatus phosphovorus (strain ATCC 700054 / DSM 10555 / JCM 9379 / NBRC 101784 / NCIMB 13414 / VKM Ac-1990 / NM-1)</name>
    <dbReference type="NCBI Taxonomy" id="1032480"/>
    <lineage>
        <taxon>Bacteria</taxon>
        <taxon>Bacillati</taxon>
        <taxon>Actinomycetota</taxon>
        <taxon>Actinomycetes</taxon>
        <taxon>Propionibacteriales</taxon>
        <taxon>Propionibacteriaceae</taxon>
        <taxon>Microlunatus</taxon>
    </lineage>
</organism>
<dbReference type="InterPro" id="IPR014914">
    <property type="entry name" value="RES_dom"/>
</dbReference>
<dbReference type="Proteomes" id="UP000007947">
    <property type="component" value="Chromosome"/>
</dbReference>
<dbReference type="HOGENOM" id="CLU_104579_0_0_11"/>
<evidence type="ECO:0000256" key="1">
    <source>
        <dbReference type="SAM" id="MobiDB-lite"/>
    </source>
</evidence>
<feature type="compositionally biased region" description="Basic residues" evidence="1">
    <location>
        <begin position="1"/>
        <end position="10"/>
    </location>
</feature>
<reference evidence="3 4" key="1">
    <citation type="submission" date="2011-05" db="EMBL/GenBank/DDBJ databases">
        <title>Whole genome sequence of Microlunatus phosphovorus NM-1.</title>
        <authorList>
            <person name="Hosoyama A."/>
            <person name="Sasaki K."/>
            <person name="Harada T."/>
            <person name="Igarashi R."/>
            <person name="Kawakoshi A."/>
            <person name="Sasagawa M."/>
            <person name="Fukada J."/>
            <person name="Nakamura S."/>
            <person name="Katano Y."/>
            <person name="Hanada S."/>
            <person name="Kamagata Y."/>
            <person name="Nakamura N."/>
            <person name="Yamazaki S."/>
            <person name="Fujita N."/>
        </authorList>
    </citation>
    <scope>NUCLEOTIDE SEQUENCE [LARGE SCALE GENOMIC DNA]</scope>
    <source>
        <strain evidence="4">ATCC 700054 / DSM 10555 / JCM 9379 / NBRC 101784 / NCIMB 13414 / VKM Ac-1990 / NM-1</strain>
    </source>
</reference>
<evidence type="ECO:0000259" key="2">
    <source>
        <dbReference type="Pfam" id="PF08808"/>
    </source>
</evidence>
<gene>
    <name evidence="3" type="ordered locus">MLP_51240</name>
</gene>
<feature type="domain" description="RES" evidence="2">
    <location>
        <begin position="30"/>
        <end position="181"/>
    </location>
</feature>
<protein>
    <recommendedName>
        <fullName evidence="2">RES domain-containing protein</fullName>
    </recommendedName>
</protein>
<dbReference type="Pfam" id="PF08808">
    <property type="entry name" value="RES"/>
    <property type="match status" value="1"/>
</dbReference>
<evidence type="ECO:0000313" key="4">
    <source>
        <dbReference type="Proteomes" id="UP000007947"/>
    </source>
</evidence>
<sequence length="210" mass="23673">MSPRYPKRPTKPQAPLTRRDSDVLVEQPVLWRVHRTVGENVLAWSALRHWGPAVTMRFDPHPPPAGIHREIGVSYVALDLATAVVEVFQQQRVIDVAGGRPKATSWRPTRPLHLLDLTGDWALRNGASHSLVSGPRSTCRTWARAIAETWPDLDGLWSQSTLTGRTNITLWTPAADSFPTNPDFSEYLDSAPLWAILREITLRYPSYRLI</sequence>
<evidence type="ECO:0000313" key="3">
    <source>
        <dbReference type="EMBL" id="BAK38138.1"/>
    </source>
</evidence>
<feature type="region of interest" description="Disordered" evidence="1">
    <location>
        <begin position="1"/>
        <end position="20"/>
    </location>
</feature>
<dbReference type="STRING" id="1032480.MLP_51240"/>
<dbReference type="EMBL" id="AP012204">
    <property type="protein sequence ID" value="BAK38138.1"/>
    <property type="molecule type" value="Genomic_DNA"/>
</dbReference>
<proteinExistence type="predicted"/>
<dbReference type="KEGG" id="mph:MLP_51240"/>
<keyword evidence="4" id="KW-1185">Reference proteome</keyword>
<dbReference type="RefSeq" id="WP_013865952.1">
    <property type="nucleotide sequence ID" value="NC_015635.1"/>
</dbReference>
<dbReference type="eggNOG" id="ENOG5032VAQ">
    <property type="taxonomic scope" value="Bacteria"/>
</dbReference>
<dbReference type="AlphaFoldDB" id="F5XHD0"/>
<accession>F5XHD0</accession>
<name>F5XHD0_MICPN</name>